<dbReference type="PANTHER" id="PTHR14269">
    <property type="entry name" value="CDP-DIACYLGLYCEROL--GLYCEROL-3-PHOSPHATE 3-PHOSPHATIDYLTRANSFERASE-RELATED"/>
    <property type="match status" value="1"/>
</dbReference>
<dbReference type="GO" id="GO:0012505">
    <property type="term" value="C:endomembrane system"/>
    <property type="evidence" value="ECO:0007669"/>
    <property type="project" value="UniProtKB-SubCell"/>
</dbReference>
<evidence type="ECO:0000256" key="16">
    <source>
        <dbReference type="SAM" id="Phobius"/>
    </source>
</evidence>
<dbReference type="NCBIfam" id="TIGR00473">
    <property type="entry name" value="pssA"/>
    <property type="match status" value="1"/>
</dbReference>
<feature type="transmembrane region" description="Helical" evidence="16">
    <location>
        <begin position="77"/>
        <end position="96"/>
    </location>
</feature>
<comment type="caution">
    <text evidence="17">The sequence shown here is derived from an EMBL/GenBank/DDBJ whole genome shotgun (WGS) entry which is preliminary data.</text>
</comment>
<dbReference type="GO" id="GO:0003882">
    <property type="term" value="F:CDP-diacylglycerol-serine O-phosphatidyltransferase activity"/>
    <property type="evidence" value="ECO:0007669"/>
    <property type="project" value="UniProtKB-EC"/>
</dbReference>
<evidence type="ECO:0000256" key="13">
    <source>
        <dbReference type="ARBA" id="ARBA00023264"/>
    </source>
</evidence>
<dbReference type="PANTHER" id="PTHR14269:SF61">
    <property type="entry name" value="CDP-DIACYLGLYCEROL--SERINE O-PHOSPHATIDYLTRANSFERASE"/>
    <property type="match status" value="1"/>
</dbReference>
<evidence type="ECO:0000256" key="8">
    <source>
        <dbReference type="ARBA" id="ARBA00022692"/>
    </source>
</evidence>
<feature type="transmembrane region" description="Helical" evidence="16">
    <location>
        <begin position="40"/>
        <end position="56"/>
    </location>
</feature>
<dbReference type="GO" id="GO:0008654">
    <property type="term" value="P:phospholipid biosynthetic process"/>
    <property type="evidence" value="ECO:0007669"/>
    <property type="project" value="UniProtKB-KW"/>
</dbReference>
<gene>
    <name evidence="17" type="ORF">A3G33_01455</name>
</gene>
<evidence type="ECO:0000313" key="17">
    <source>
        <dbReference type="EMBL" id="OGW99069.1"/>
    </source>
</evidence>
<evidence type="ECO:0000256" key="6">
    <source>
        <dbReference type="ARBA" id="ARBA00022516"/>
    </source>
</evidence>
<dbReference type="Pfam" id="PF01066">
    <property type="entry name" value="CDP-OH_P_transf"/>
    <property type="match status" value="1"/>
</dbReference>
<dbReference type="InterPro" id="IPR043130">
    <property type="entry name" value="CDP-OH_PTrfase_TM_dom"/>
</dbReference>
<evidence type="ECO:0000256" key="11">
    <source>
        <dbReference type="ARBA" id="ARBA00023136"/>
    </source>
</evidence>
<keyword evidence="6" id="KW-0444">Lipid biosynthesis</keyword>
<protein>
    <recommendedName>
        <fullName evidence="5">CDP-diacylglycerol--serine O-phosphatidyltransferase</fullName>
        <ecNumber evidence="4">2.7.8.8</ecNumber>
    </recommendedName>
    <alternativeName>
        <fullName evidence="14">Phosphatidylserine synthase</fullName>
    </alternativeName>
</protein>
<dbReference type="InterPro" id="IPR000462">
    <property type="entry name" value="CDP-OH_P_trans"/>
</dbReference>
<evidence type="ECO:0000256" key="2">
    <source>
        <dbReference type="ARBA" id="ARBA00004127"/>
    </source>
</evidence>
<evidence type="ECO:0000256" key="9">
    <source>
        <dbReference type="ARBA" id="ARBA00022989"/>
    </source>
</evidence>
<evidence type="ECO:0000256" key="4">
    <source>
        <dbReference type="ARBA" id="ARBA00013174"/>
    </source>
</evidence>
<feature type="transmembrane region" description="Helical" evidence="16">
    <location>
        <begin position="12"/>
        <end position="34"/>
    </location>
</feature>
<comment type="similarity">
    <text evidence="3 15">Belongs to the CDP-alcohol phosphatidyltransferase class-I family.</text>
</comment>
<dbReference type="Gene3D" id="1.20.120.1760">
    <property type="match status" value="1"/>
</dbReference>
<dbReference type="Proteomes" id="UP000178187">
    <property type="component" value="Unassembled WGS sequence"/>
</dbReference>
<keyword evidence="9 16" id="KW-1133">Transmembrane helix</keyword>
<accession>A0A1G1L2H2</accession>
<proteinExistence type="inferred from homology"/>
<dbReference type="AlphaFoldDB" id="A0A1G1L2H2"/>
<organism evidence="17 18">
    <name type="scientific">Candidatus Danuiimicrobium aquiferis</name>
    <dbReference type="NCBI Taxonomy" id="1801832"/>
    <lineage>
        <taxon>Bacteria</taxon>
        <taxon>Pseudomonadati</taxon>
        <taxon>Candidatus Omnitrophota</taxon>
        <taxon>Candidatus Danuiimicrobium</taxon>
    </lineage>
</organism>
<evidence type="ECO:0000256" key="1">
    <source>
        <dbReference type="ARBA" id="ARBA00000287"/>
    </source>
</evidence>
<keyword evidence="8 16" id="KW-0812">Transmembrane</keyword>
<sequence length="223" mass="24753">MNARKKVDFNLVTDLVPNIVSFLNLFTGFFSMILVSSGNYSAGAWLIVVAACFDYFDGYLARKLDLASDLGKQMDSFADLVSFVVAPSFLAVKVILEHMETWFVFIGFFYLTAGVYRLARFNVGQAMKNYFEGLPSTSAGIIVAMVVLACKSDSLVDFPLCSFLLAVFMVGISFLMVSKIPYPKISALKSGRFRPVFYLGAVAYIFGLVRFNHETSFALVFLI</sequence>
<dbReference type="EC" id="2.7.8.8" evidence="4"/>
<evidence type="ECO:0000256" key="3">
    <source>
        <dbReference type="ARBA" id="ARBA00010441"/>
    </source>
</evidence>
<evidence type="ECO:0000313" key="18">
    <source>
        <dbReference type="Proteomes" id="UP000178187"/>
    </source>
</evidence>
<evidence type="ECO:0000256" key="14">
    <source>
        <dbReference type="ARBA" id="ARBA00032361"/>
    </source>
</evidence>
<evidence type="ECO:0000256" key="10">
    <source>
        <dbReference type="ARBA" id="ARBA00023098"/>
    </source>
</evidence>
<keyword evidence="10" id="KW-0443">Lipid metabolism</keyword>
<feature type="transmembrane region" description="Helical" evidence="16">
    <location>
        <begin position="102"/>
        <end position="119"/>
    </location>
</feature>
<keyword evidence="12" id="KW-0594">Phospholipid biosynthesis</keyword>
<reference evidence="17 18" key="1">
    <citation type="journal article" date="2016" name="Nat. Commun.">
        <title>Thousands of microbial genomes shed light on interconnected biogeochemical processes in an aquifer system.</title>
        <authorList>
            <person name="Anantharaman K."/>
            <person name="Brown C.T."/>
            <person name="Hug L.A."/>
            <person name="Sharon I."/>
            <person name="Castelle C.J."/>
            <person name="Probst A.J."/>
            <person name="Thomas B.C."/>
            <person name="Singh A."/>
            <person name="Wilkins M.J."/>
            <person name="Karaoz U."/>
            <person name="Brodie E.L."/>
            <person name="Williams K.H."/>
            <person name="Hubbard S.S."/>
            <person name="Banfield J.F."/>
        </authorList>
    </citation>
    <scope>NUCLEOTIDE SEQUENCE [LARGE SCALE GENOMIC DNA]</scope>
</reference>
<dbReference type="PROSITE" id="PS00379">
    <property type="entry name" value="CDP_ALCOHOL_P_TRANSF"/>
    <property type="match status" value="1"/>
</dbReference>
<dbReference type="InterPro" id="IPR050324">
    <property type="entry name" value="CDP-alcohol_PTase-I"/>
</dbReference>
<evidence type="ECO:0000256" key="7">
    <source>
        <dbReference type="ARBA" id="ARBA00022679"/>
    </source>
</evidence>
<keyword evidence="11 16" id="KW-0472">Membrane</keyword>
<dbReference type="InterPro" id="IPR004533">
    <property type="entry name" value="CDP-diaglyc--ser_O-PTrfase"/>
</dbReference>
<dbReference type="EMBL" id="MHFR01000016">
    <property type="protein sequence ID" value="OGW99069.1"/>
    <property type="molecule type" value="Genomic_DNA"/>
</dbReference>
<evidence type="ECO:0000256" key="15">
    <source>
        <dbReference type="RuleBase" id="RU003750"/>
    </source>
</evidence>
<dbReference type="InterPro" id="IPR048254">
    <property type="entry name" value="CDP_ALCOHOL_P_TRANSF_CS"/>
</dbReference>
<keyword evidence="13" id="KW-1208">Phospholipid metabolism</keyword>
<feature type="transmembrane region" description="Helical" evidence="16">
    <location>
        <begin position="155"/>
        <end position="175"/>
    </location>
</feature>
<feature type="transmembrane region" description="Helical" evidence="16">
    <location>
        <begin position="196"/>
        <end position="213"/>
    </location>
</feature>
<evidence type="ECO:0000256" key="12">
    <source>
        <dbReference type="ARBA" id="ARBA00023209"/>
    </source>
</evidence>
<name>A0A1G1L2H2_9BACT</name>
<evidence type="ECO:0000256" key="5">
    <source>
        <dbReference type="ARBA" id="ARBA00017171"/>
    </source>
</evidence>
<dbReference type="GO" id="GO:0016020">
    <property type="term" value="C:membrane"/>
    <property type="evidence" value="ECO:0007669"/>
    <property type="project" value="InterPro"/>
</dbReference>
<comment type="catalytic activity">
    <reaction evidence="1">
        <text>a CDP-1,2-diacyl-sn-glycerol + L-serine = a 1,2-diacyl-sn-glycero-3-phospho-L-serine + CMP + H(+)</text>
        <dbReference type="Rhea" id="RHEA:16913"/>
        <dbReference type="ChEBI" id="CHEBI:15378"/>
        <dbReference type="ChEBI" id="CHEBI:33384"/>
        <dbReference type="ChEBI" id="CHEBI:57262"/>
        <dbReference type="ChEBI" id="CHEBI:58332"/>
        <dbReference type="ChEBI" id="CHEBI:60377"/>
        <dbReference type="EC" id="2.7.8.8"/>
    </reaction>
</comment>
<comment type="subcellular location">
    <subcellularLocation>
        <location evidence="2">Endomembrane system</location>
        <topology evidence="2">Multi-pass membrane protein</topology>
    </subcellularLocation>
</comment>
<keyword evidence="7 15" id="KW-0808">Transferase</keyword>